<feature type="region of interest" description="Disordered" evidence="1">
    <location>
        <begin position="1"/>
        <end position="91"/>
    </location>
</feature>
<name>A0ABV8IMI0_9ACTN</name>
<comment type="caution">
    <text evidence="2">The sequence shown here is derived from an EMBL/GenBank/DDBJ whole genome shotgun (WGS) entry which is preliminary data.</text>
</comment>
<reference evidence="3" key="1">
    <citation type="journal article" date="2019" name="Int. J. Syst. Evol. Microbiol.">
        <title>The Global Catalogue of Microorganisms (GCM) 10K type strain sequencing project: providing services to taxonomists for standard genome sequencing and annotation.</title>
        <authorList>
            <consortium name="The Broad Institute Genomics Platform"/>
            <consortium name="The Broad Institute Genome Sequencing Center for Infectious Disease"/>
            <person name="Wu L."/>
            <person name="Ma J."/>
        </authorList>
    </citation>
    <scope>NUCLEOTIDE SEQUENCE [LARGE SCALE GENOMIC DNA]</scope>
    <source>
        <strain evidence="3">TBRC 5832</strain>
    </source>
</reference>
<evidence type="ECO:0000313" key="2">
    <source>
        <dbReference type="EMBL" id="MFC4065090.1"/>
    </source>
</evidence>
<gene>
    <name evidence="2" type="ORF">ACFO0C_09115</name>
</gene>
<feature type="compositionally biased region" description="Pro residues" evidence="1">
    <location>
        <begin position="1"/>
        <end position="18"/>
    </location>
</feature>
<organism evidence="2 3">
    <name type="scientific">Actinoplanes subglobosus</name>
    <dbReference type="NCBI Taxonomy" id="1547892"/>
    <lineage>
        <taxon>Bacteria</taxon>
        <taxon>Bacillati</taxon>
        <taxon>Actinomycetota</taxon>
        <taxon>Actinomycetes</taxon>
        <taxon>Micromonosporales</taxon>
        <taxon>Micromonosporaceae</taxon>
        <taxon>Actinoplanes</taxon>
    </lineage>
</organism>
<dbReference type="RefSeq" id="WP_378066122.1">
    <property type="nucleotide sequence ID" value="NZ_JBHSBL010000007.1"/>
</dbReference>
<feature type="compositionally biased region" description="Low complexity" evidence="1">
    <location>
        <begin position="40"/>
        <end position="53"/>
    </location>
</feature>
<proteinExistence type="predicted"/>
<dbReference type="Proteomes" id="UP001595867">
    <property type="component" value="Unassembled WGS sequence"/>
</dbReference>
<sequence length="762" mass="82805">MTPPDPPPAAPAAAPAPAPAAGSAPAPGGPAPAPAPATPDPGGASSAPEQAAPKPAPPDVTPDGELKTTVDSSDPQAAQVDGRAGRQRQRNMENARLKIVGDMVAGNKTVFTLGDEQPAPLQTLGALMSEPVRRAFVEPDGWAGVRKAIGDKRVIVLRAQPGHGKSAAAIRLLQSPPDRRIFNIDRNVDLRRLGHWLETDAKSDDPLPRSSGFLLCEPLAWGDLPSWVLDKLETTLHDIDARLIITITADAAAADADLMRYVVTLPAPRDQSVVLTAHLSWQLRKPTDATEKLLADPELAEFTGQVFAADRSMKAAADLAQMIGLNLDGATVDITRLRQRWAERATEDFEIWFGGLPDVPTRCLAIALAVLNGLPFEMVVFAADCLAEMLDGPHEGADGGNPRPPWRDPFTTTRVELLRLLRAQVSTATVRGPFGNAPAEVMEYVAKDYARDVLSRVWCEYRIQRPLLNWLQLLAENKSEEVRIWAGTALGLFATHSFDFVYRLALAPMGASEKFWLRDVAANALSLPAEDPRMRPLVEAVVAGWYHNAGNRAGQATAARVWGVALGPHDPDRALNALERLTTVDDRRVARGIGDSMADLLLADEDGNAARVLRRVGSWLHDDRRLLSGAFVFLWLAENLTAEAEGEATWPWLLRAADRDHRGRTRDQLLKMWHRVLLSGLLAVTAGRALARWADLAEADENVRTAFARMLAALPSSIGWADPVELNLRAHLTQWRDPENLQPKTLTAYAVEAELAKRNGSS</sequence>
<feature type="compositionally biased region" description="Pro residues" evidence="1">
    <location>
        <begin position="27"/>
        <end position="39"/>
    </location>
</feature>
<protein>
    <submittedName>
        <fullName evidence="2">Uncharacterized protein</fullName>
    </submittedName>
</protein>
<evidence type="ECO:0000313" key="3">
    <source>
        <dbReference type="Proteomes" id="UP001595867"/>
    </source>
</evidence>
<dbReference type="EMBL" id="JBHSBL010000007">
    <property type="protein sequence ID" value="MFC4065090.1"/>
    <property type="molecule type" value="Genomic_DNA"/>
</dbReference>
<keyword evidence="3" id="KW-1185">Reference proteome</keyword>
<evidence type="ECO:0000256" key="1">
    <source>
        <dbReference type="SAM" id="MobiDB-lite"/>
    </source>
</evidence>
<accession>A0ABV8IMI0</accession>